<evidence type="ECO:0000313" key="2">
    <source>
        <dbReference type="Proteomes" id="UP000024332"/>
    </source>
</evidence>
<accession>A0A031LN51</accession>
<dbReference type="Proteomes" id="UP000024332">
    <property type="component" value="Unassembled WGS sequence"/>
</dbReference>
<evidence type="ECO:0000313" key="1">
    <source>
        <dbReference type="EMBL" id="EZQ04825.1"/>
    </source>
</evidence>
<organism evidence="1 2">
    <name type="scientific">Candidatus Acidianus copahuensis</name>
    <dbReference type="NCBI Taxonomy" id="1160895"/>
    <lineage>
        <taxon>Archaea</taxon>
        <taxon>Thermoproteota</taxon>
        <taxon>Thermoprotei</taxon>
        <taxon>Sulfolobales</taxon>
        <taxon>Sulfolobaceae</taxon>
        <taxon>Acidianus</taxon>
    </lineage>
</organism>
<dbReference type="AlphaFoldDB" id="A0A031LN51"/>
<dbReference type="OrthoDB" id="42473at2157"/>
<sequence>MRSVMKGRDLEGLVFLGKVSSVNVEFCDEEKKKAKVLVKTTDGDEVESECIPIRAAGKISTVIKHYLKLGIGNHIITEGTQVSNVDVEGEDETEDRQDS</sequence>
<dbReference type="EMBL" id="JFZT01000044">
    <property type="protein sequence ID" value="EZQ04825.1"/>
    <property type="molecule type" value="Genomic_DNA"/>
</dbReference>
<reference evidence="1 2" key="1">
    <citation type="submission" date="2014-03" db="EMBL/GenBank/DDBJ databases">
        <title>Draft genome sequence of the novel thermoacidophilic archaea Acidianus copahuensis ALE1 strain, isolated from Copahue volcanic area in Neuquen Argentina.</title>
        <authorList>
            <person name="Urbieta M.S."/>
            <person name="Rascovan N."/>
            <person name="Castro C."/>
            <person name="Revale S."/>
            <person name="Giaveno M.A."/>
            <person name="Vazquez M.P."/>
            <person name="Donati E.R."/>
        </authorList>
    </citation>
    <scope>NUCLEOTIDE SEQUENCE [LARGE SCALE GENOMIC DNA]</scope>
    <source>
        <strain evidence="1 2">ALE1</strain>
    </source>
</reference>
<comment type="caution">
    <text evidence="1">The sequence shown here is derived from an EMBL/GenBank/DDBJ whole genome shotgun (WGS) entry which is preliminary data.</text>
</comment>
<name>A0A031LN51_9CREN</name>
<dbReference type="RefSeq" id="WP_048099748.1">
    <property type="nucleotide sequence ID" value="NZ_JFZT01000044.1"/>
</dbReference>
<dbReference type="STRING" id="1160895.CM19_07525"/>
<keyword evidence="2" id="KW-1185">Reference proteome</keyword>
<proteinExistence type="predicted"/>
<protein>
    <submittedName>
        <fullName evidence="1">Uncharacterized protein</fullName>
    </submittedName>
</protein>
<gene>
    <name evidence="1" type="ORF">CM19_07525</name>
</gene>